<dbReference type="AlphaFoldDB" id="A0A7S3F519"/>
<name>A0A7S3F519_9VIRI</name>
<dbReference type="PANTHER" id="PTHR43689">
    <property type="entry name" value="HYDROLASE"/>
    <property type="match status" value="1"/>
</dbReference>
<dbReference type="PANTHER" id="PTHR43689:SF8">
    <property type="entry name" value="ALPHA_BETA-HYDROLASES SUPERFAMILY PROTEIN"/>
    <property type="match status" value="1"/>
</dbReference>
<evidence type="ECO:0000256" key="1">
    <source>
        <dbReference type="SAM" id="Phobius"/>
    </source>
</evidence>
<dbReference type="Pfam" id="PF12697">
    <property type="entry name" value="Abhydrolase_6"/>
    <property type="match status" value="1"/>
</dbReference>
<feature type="transmembrane region" description="Helical" evidence="1">
    <location>
        <begin position="58"/>
        <end position="79"/>
    </location>
</feature>
<proteinExistence type="predicted"/>
<keyword evidence="1" id="KW-1133">Transmembrane helix</keyword>
<organism evidence="3">
    <name type="scientific">Prasinoderma singulare</name>
    <dbReference type="NCBI Taxonomy" id="676789"/>
    <lineage>
        <taxon>Eukaryota</taxon>
        <taxon>Viridiplantae</taxon>
        <taxon>Prasinodermophyta</taxon>
        <taxon>Prasinodermophyceae</taxon>
        <taxon>Prasinodermales</taxon>
        <taxon>Prasinodermaceae</taxon>
        <taxon>Prasinoderma</taxon>
    </lineage>
</organism>
<evidence type="ECO:0000313" key="3">
    <source>
        <dbReference type="EMBL" id="CAE0127903.1"/>
    </source>
</evidence>
<keyword evidence="1" id="KW-0472">Membrane</keyword>
<dbReference type="InterPro" id="IPR029058">
    <property type="entry name" value="AB_hydrolase_fold"/>
</dbReference>
<dbReference type="SUPFAM" id="SSF53474">
    <property type="entry name" value="alpha/beta-Hydrolases"/>
    <property type="match status" value="1"/>
</dbReference>
<accession>A0A7S3F519</accession>
<dbReference type="EMBL" id="HBHY01002750">
    <property type="protein sequence ID" value="CAE0127903.1"/>
    <property type="molecule type" value="Transcribed_RNA"/>
</dbReference>
<reference evidence="3" key="1">
    <citation type="submission" date="2021-01" db="EMBL/GenBank/DDBJ databases">
        <authorList>
            <person name="Corre E."/>
            <person name="Pelletier E."/>
            <person name="Niang G."/>
            <person name="Scheremetjew M."/>
            <person name="Finn R."/>
            <person name="Kale V."/>
            <person name="Holt S."/>
            <person name="Cochrane G."/>
            <person name="Meng A."/>
            <person name="Brown T."/>
            <person name="Cohen L."/>
        </authorList>
    </citation>
    <scope>NUCLEOTIDE SEQUENCE</scope>
    <source>
        <strain evidence="3">RCC927</strain>
    </source>
</reference>
<sequence>MADVCEAAGGGAPVHLVGHSMGGYCALRVASRRPELVASLTLVGSRAQAERPFKLVEIALMSLVVVIFGTPPIVTKLMAMMFGPAFVRKQPAAARAIQAHLAALPRRILRAVWGVITRGAVSDADLRAIQCPVLIVHGELDASVPIEHARETAARLPSLRRVATLPGVGHTPAVEAPAETTSLIAEFIDESIRSKRDPRVAM</sequence>
<evidence type="ECO:0000259" key="2">
    <source>
        <dbReference type="Pfam" id="PF12697"/>
    </source>
</evidence>
<dbReference type="Gene3D" id="3.40.50.1820">
    <property type="entry name" value="alpha/beta hydrolase"/>
    <property type="match status" value="1"/>
</dbReference>
<keyword evidence="1" id="KW-0812">Transmembrane</keyword>
<feature type="domain" description="AB hydrolase-1" evidence="2">
    <location>
        <begin position="9"/>
        <end position="180"/>
    </location>
</feature>
<dbReference type="InterPro" id="IPR000073">
    <property type="entry name" value="AB_hydrolase_1"/>
</dbReference>
<gene>
    <name evidence="3" type="ORF">PSIN1315_LOCUS1756</name>
</gene>
<dbReference type="PRINTS" id="PR00111">
    <property type="entry name" value="ABHYDROLASE"/>
</dbReference>
<protein>
    <recommendedName>
        <fullName evidence="2">AB hydrolase-1 domain-containing protein</fullName>
    </recommendedName>
</protein>